<dbReference type="EMBL" id="BBXM02000009">
    <property type="protein sequence ID" value="GIC94105.1"/>
    <property type="molecule type" value="Genomic_DNA"/>
</dbReference>
<sequence length="205" mass="23153">MAEVHGRRRDPKAHKMTQSHSHSQASSPTPSHHRRQKANAHTGSQKYNRCWDWIVVGGNCHYAKNRSTFTSYRRAPGKIGRSRVLGIGTVELQVQRGPRDPRSNKLVLEDVWHMPDARCNGLSVPKYTETNRPLSVKSEGAHVEAKSDRDGEAVWFGDSYCGCPRVVLTGDPRGDSYLRDGQMHMLSVAASPEELDKLRSRVRQW</sequence>
<proteinExistence type="predicted"/>
<organism evidence="3 4">
    <name type="scientific">Aspergillus udagawae</name>
    <dbReference type="NCBI Taxonomy" id="91492"/>
    <lineage>
        <taxon>Eukaryota</taxon>
        <taxon>Fungi</taxon>
        <taxon>Dikarya</taxon>
        <taxon>Ascomycota</taxon>
        <taxon>Pezizomycotina</taxon>
        <taxon>Eurotiomycetes</taxon>
        <taxon>Eurotiomycetidae</taxon>
        <taxon>Eurotiales</taxon>
        <taxon>Aspergillaceae</taxon>
        <taxon>Aspergillus</taxon>
        <taxon>Aspergillus subgen. Fumigati</taxon>
    </lineage>
</organism>
<dbReference type="AlphaFoldDB" id="A0A8E0V4X1"/>
<dbReference type="Proteomes" id="UP000036893">
    <property type="component" value="Unassembled WGS sequence"/>
</dbReference>
<evidence type="ECO:0000313" key="4">
    <source>
        <dbReference type="Proteomes" id="UP000036893"/>
    </source>
</evidence>
<dbReference type="Pfam" id="PF22936">
    <property type="entry name" value="Pol_BBD"/>
    <property type="match status" value="1"/>
</dbReference>
<gene>
    <name evidence="3" type="ORF">Aud_010600</name>
</gene>
<evidence type="ECO:0000313" key="3">
    <source>
        <dbReference type="EMBL" id="GIC94105.1"/>
    </source>
</evidence>
<dbReference type="PANTHER" id="PTHR40628:SF1">
    <property type="entry name" value="CHROMO DOMAIN-CONTAINING PROTEIN"/>
    <property type="match status" value="1"/>
</dbReference>
<name>A0A8E0V4X1_9EURO</name>
<feature type="region of interest" description="Disordered" evidence="1">
    <location>
        <begin position="1"/>
        <end position="43"/>
    </location>
</feature>
<reference evidence="3" key="1">
    <citation type="journal article" date="2015" name="Genome Announc.">
        <title>Draft Genome Sequence of the Pathogenic Filamentous Fungus Aspergillus udagawae Strain IFM 46973T.</title>
        <authorList>
            <person name="Kusuya Y."/>
            <person name="Takahashi-Nakaguchi A."/>
            <person name="Takahashi H."/>
            <person name="Yaguchi T."/>
        </authorList>
    </citation>
    <scope>NUCLEOTIDE SEQUENCE</scope>
    <source>
        <strain evidence="3">IFM 46973</strain>
    </source>
</reference>
<reference evidence="3" key="2">
    <citation type="submission" date="2021-01" db="EMBL/GenBank/DDBJ databases">
        <title>Pan-genome distribution and transcriptional activeness of fungal secondary metabolism genes in Aspergillus section Fumigati.</title>
        <authorList>
            <person name="Takahashi H."/>
            <person name="Umemura M."/>
            <person name="Ninomiya A."/>
            <person name="Kusuya Y."/>
            <person name="Urayama S."/>
            <person name="Shimizu M."/>
            <person name="Watanabe A."/>
            <person name="Kamei K."/>
            <person name="Yaguchi T."/>
            <person name="Hagiwara D."/>
        </authorList>
    </citation>
    <scope>NUCLEOTIDE SEQUENCE</scope>
    <source>
        <strain evidence="3">IFM 46973</strain>
    </source>
</reference>
<comment type="caution">
    <text evidence="3">The sequence shown here is derived from an EMBL/GenBank/DDBJ whole genome shotgun (WGS) entry which is preliminary data.</text>
</comment>
<evidence type="ECO:0000256" key="1">
    <source>
        <dbReference type="SAM" id="MobiDB-lite"/>
    </source>
</evidence>
<feature type="domain" description="Retrovirus-related Pol polyprotein from transposon TNT 1-94-like beta-barrel" evidence="2">
    <location>
        <begin position="57"/>
        <end position="130"/>
    </location>
</feature>
<dbReference type="InterPro" id="IPR054722">
    <property type="entry name" value="PolX-like_BBD"/>
</dbReference>
<feature type="compositionally biased region" description="Basic residues" evidence="1">
    <location>
        <begin position="1"/>
        <end position="17"/>
    </location>
</feature>
<dbReference type="GeneID" id="66998077"/>
<protein>
    <recommendedName>
        <fullName evidence="2">Retrovirus-related Pol polyprotein from transposon TNT 1-94-like beta-barrel domain-containing protein</fullName>
    </recommendedName>
</protein>
<dbReference type="RefSeq" id="XP_043151371.1">
    <property type="nucleotide sequence ID" value="XM_043295436.1"/>
</dbReference>
<dbReference type="PANTHER" id="PTHR40628">
    <property type="entry name" value="CHROMO DOMAIN-CONTAINING PROTEIN"/>
    <property type="match status" value="1"/>
</dbReference>
<accession>A0A8E0V4X1</accession>
<evidence type="ECO:0000259" key="2">
    <source>
        <dbReference type="Pfam" id="PF22936"/>
    </source>
</evidence>
<feature type="compositionally biased region" description="Polar residues" evidence="1">
    <location>
        <begin position="18"/>
        <end position="30"/>
    </location>
</feature>